<dbReference type="SUPFAM" id="SSF53098">
    <property type="entry name" value="Ribonuclease H-like"/>
    <property type="match status" value="1"/>
</dbReference>
<dbReference type="FunFam" id="3.30.70.270:FF:000020">
    <property type="entry name" value="Transposon Tf2-6 polyprotein-like Protein"/>
    <property type="match status" value="1"/>
</dbReference>
<name>A0A4Y2CLT0_ARAVE</name>
<dbReference type="GO" id="GO:0004519">
    <property type="term" value="F:endonuclease activity"/>
    <property type="evidence" value="ECO:0007669"/>
    <property type="project" value="UniProtKB-KW"/>
</dbReference>
<dbReference type="GO" id="GO:0004190">
    <property type="term" value="F:aspartic-type endopeptidase activity"/>
    <property type="evidence" value="ECO:0007669"/>
    <property type="project" value="UniProtKB-KW"/>
</dbReference>
<dbReference type="PANTHER" id="PTHR37984:SF5">
    <property type="entry name" value="PROTEIN NYNRIN-LIKE"/>
    <property type="match status" value="1"/>
</dbReference>
<dbReference type="Pfam" id="PF17917">
    <property type="entry name" value="RT_RNaseH"/>
    <property type="match status" value="1"/>
</dbReference>
<keyword evidence="9" id="KW-0378">Hydrolase</keyword>
<dbReference type="EC" id="2.7.7.49" evidence="1"/>
<dbReference type="Gene3D" id="3.30.420.10">
    <property type="entry name" value="Ribonuclease H-like superfamily/Ribonuclease H"/>
    <property type="match status" value="1"/>
</dbReference>
<dbReference type="EMBL" id="BGPR01086776">
    <property type="protein sequence ID" value="GBM04682.1"/>
    <property type="molecule type" value="Genomic_DNA"/>
</dbReference>
<accession>A0A4Y2CLT0</accession>
<dbReference type="Gene3D" id="3.30.70.270">
    <property type="match status" value="2"/>
</dbReference>
<dbReference type="PANTHER" id="PTHR37984">
    <property type="entry name" value="PROTEIN CBG26694"/>
    <property type="match status" value="1"/>
</dbReference>
<evidence type="ECO:0000259" key="18">
    <source>
        <dbReference type="PROSITE" id="PS50994"/>
    </source>
</evidence>
<evidence type="ECO:0000256" key="6">
    <source>
        <dbReference type="ARBA" id="ARBA00022723"/>
    </source>
</evidence>
<dbReference type="Gene3D" id="3.10.10.10">
    <property type="entry name" value="HIV Type 1 Reverse Transcriptase, subunit A, domain 1"/>
    <property type="match status" value="1"/>
</dbReference>
<evidence type="ECO:0000256" key="9">
    <source>
        <dbReference type="ARBA" id="ARBA00022801"/>
    </source>
</evidence>
<dbReference type="InterPro" id="IPR012337">
    <property type="entry name" value="RNaseH-like_sf"/>
</dbReference>
<dbReference type="Proteomes" id="UP000499080">
    <property type="component" value="Unassembled WGS sequence"/>
</dbReference>
<reference evidence="20 21" key="1">
    <citation type="journal article" date="2019" name="Sci. Rep.">
        <title>Orb-weaving spider Araneus ventricosus genome elucidates the spidroin gene catalogue.</title>
        <authorList>
            <person name="Kono N."/>
            <person name="Nakamura H."/>
            <person name="Ohtoshi R."/>
            <person name="Moran D.A.P."/>
            <person name="Shinohara A."/>
            <person name="Yoshida Y."/>
            <person name="Fujiwara M."/>
            <person name="Mori M."/>
            <person name="Tomita M."/>
            <person name="Arakawa K."/>
        </authorList>
    </citation>
    <scope>NUCLEOTIDE SEQUENCE [LARGE SCALE GENOMIC DNA]</scope>
</reference>
<evidence type="ECO:0000313" key="19">
    <source>
        <dbReference type="EMBL" id="GBM04682.1"/>
    </source>
</evidence>
<dbReference type="FunFam" id="1.10.340.70:FF:000001">
    <property type="entry name" value="Retrovirus-related Pol polyprotein from transposon gypsy-like Protein"/>
    <property type="match status" value="1"/>
</dbReference>
<dbReference type="InterPro" id="IPR056924">
    <property type="entry name" value="SH3_Tf2-1"/>
</dbReference>
<dbReference type="CDD" id="cd01647">
    <property type="entry name" value="RT_LTR"/>
    <property type="match status" value="1"/>
</dbReference>
<dbReference type="CDD" id="cd00303">
    <property type="entry name" value="retropepsin_like"/>
    <property type="match status" value="1"/>
</dbReference>
<dbReference type="InterPro" id="IPR050951">
    <property type="entry name" value="Retrovirus_Pol_polyprotein"/>
</dbReference>
<dbReference type="SUPFAM" id="SSF47353">
    <property type="entry name" value="Retrovirus capsid dimerization domain-like"/>
    <property type="match status" value="1"/>
</dbReference>
<evidence type="ECO:0000256" key="4">
    <source>
        <dbReference type="ARBA" id="ARBA00022695"/>
    </source>
</evidence>
<keyword evidence="7" id="KW-0064">Aspartyl protease</keyword>
<protein>
    <recommendedName>
        <fullName evidence="1">RNA-directed DNA polymerase</fullName>
        <ecNumber evidence="1">2.7.7.49</ecNumber>
    </recommendedName>
</protein>
<dbReference type="GO" id="GO:0042575">
    <property type="term" value="C:DNA polymerase complex"/>
    <property type="evidence" value="ECO:0007669"/>
    <property type="project" value="UniProtKB-ARBA"/>
</dbReference>
<keyword evidence="13" id="KW-0239">DNA-directed DNA polymerase</keyword>
<feature type="compositionally biased region" description="Polar residues" evidence="16">
    <location>
        <begin position="1365"/>
        <end position="1378"/>
    </location>
</feature>
<dbReference type="InterPro" id="IPR021109">
    <property type="entry name" value="Peptidase_aspartic_dom_sf"/>
</dbReference>
<evidence type="ECO:0000313" key="20">
    <source>
        <dbReference type="EMBL" id="GBM04687.1"/>
    </source>
</evidence>
<feature type="domain" description="Reverse transcriptase" evidence="17">
    <location>
        <begin position="548"/>
        <end position="727"/>
    </location>
</feature>
<evidence type="ECO:0000256" key="14">
    <source>
        <dbReference type="ARBA" id="ARBA00023125"/>
    </source>
</evidence>
<keyword evidence="8" id="KW-0255">Endonuclease</keyword>
<dbReference type="OrthoDB" id="6433871at2759"/>
<dbReference type="Gene3D" id="1.10.340.70">
    <property type="match status" value="1"/>
</dbReference>
<dbReference type="GO" id="GO:0006508">
    <property type="term" value="P:proteolysis"/>
    <property type="evidence" value="ECO:0007669"/>
    <property type="project" value="UniProtKB-KW"/>
</dbReference>
<sequence length="1378" mass="158630">MTYLGTGRKHDLINLATELGLQVTEGLKVVELKQLITSAESYDEEFTKNLFKSIIDERKAAEKEAERLAVAAEKEAERQFELEKSRIEAGVSRNMTHANSSQEVTDQAKFDLSRILPKFNPKEDEIGLYLIMFERQLKFVNIPETNWIPYLIGSLPSEINQMIVKENEEDSKDYAKVKEMLLKRYRLTADRFRQLFVQHRKSAEITWKDYTFELKSYFEGWTTELNISTFEELKELIIADQIKRRTPPEFKEHFVDYWSELNKPFELAEKLDAYETVKLGMKKHVSAIVKKPFFKENVVFHPERKCKTSHPREVNQPRSNDFDKSVSSRPERKSSIRCYGCGYPGFIQSKCPKCTKPKEELKTVVQSIKLYAAESPDSPSSSICLTVCGRDAAFCADTGASNSIAGEEFFKLLRDHKFRFYKRDITMVLADGKERNVEALTTTVNLNVEGKIVRVKFIALPEAKGNRTLLGTDFLQAAAIVLNIQNGTWHFSENPHKQFSFYKNPSDVKENLPTISSHKVTSPETIPVALPETSVPVILREDEGKHLTTEGIIEECESPYASPVVLVPKPNGSIRLCIDYRKLNATTIPDTYPLPRMDDLLNEAKSTKFMSTIDLKAGYHQVKVYEADQEKTAFICPFGTYKFLRMPFGLRNAPATFQRLIDKFRSGLKDVFALSYLDDIIVLSENFDKHLSDLRQVFERLSLFKLTANRNKCNFACNRVKYLGHYITEQGIEVDADKVSSVQKITEPTCVKEVQSYLQTCSWFRRYVPHFSEIARPLGDLTKKNKTWTWGEPERKAFESLKKMLISPPVLSQPDGSKPFIIRTDASSYALGAVLIQGEKPEEHVIEYASRLLSSAERNYSTTEREALAVVWALEKFRGYVENQEIIIASDHQPLKWLMSIKSPSGRLARWALQIQSFHPKILYTPGKSNVVADLLSRPVHDNKEFVCNLNTVSIELPSRRSRDIREEQMKDEDIKKIIDCFESGRKDEDFINWTSRGYLMNQGILYRYSPDTESEEAQLVVPCHERERVLQQYHDSPTAGHSGSEGTYFKIASRYYFPGMRKFIAEYVKNCAECNRYKPNNQKPAGLLRTPIYAQRFETLAIDLFGPLPETPTGKKWIFLIEDTSTKWVELFALEDATAQNCAKFLIEEVFLRYGLPRRLISDNGTQFVSAVMQQTCNFLGIKQELIPVYHPQANPSERKNRDLKPKLAILVDDVNHDLRSLIENDNFVAEITPYLKHFARLTSQIRERVEQKQDQRKKYFDKNRRPIYYQPGDKVWVTLHPKSSRSDKRSKKFYPKREGPYLVVTNRSPTTYDLSDPSTPDQVLGTYHTNMLKPYELPPEKNTSPVVPIKRRGRPRKYFPKADSSSGRLQSPRGSL</sequence>
<feature type="region of interest" description="Disordered" evidence="16">
    <location>
        <begin position="305"/>
        <end position="329"/>
    </location>
</feature>
<organism evidence="20 21">
    <name type="scientific">Araneus ventricosus</name>
    <name type="common">Orbweaver spider</name>
    <name type="synonym">Epeira ventricosa</name>
    <dbReference type="NCBI Taxonomy" id="182803"/>
    <lineage>
        <taxon>Eukaryota</taxon>
        <taxon>Metazoa</taxon>
        <taxon>Ecdysozoa</taxon>
        <taxon>Arthropoda</taxon>
        <taxon>Chelicerata</taxon>
        <taxon>Arachnida</taxon>
        <taxon>Araneae</taxon>
        <taxon>Araneomorphae</taxon>
        <taxon>Entelegynae</taxon>
        <taxon>Araneoidea</taxon>
        <taxon>Araneidae</taxon>
        <taxon>Araneus</taxon>
    </lineage>
</organism>
<dbReference type="GO" id="GO:0006310">
    <property type="term" value="P:DNA recombination"/>
    <property type="evidence" value="ECO:0007669"/>
    <property type="project" value="UniProtKB-KW"/>
</dbReference>
<keyword evidence="6" id="KW-0479">Metal-binding</keyword>
<evidence type="ECO:0000256" key="8">
    <source>
        <dbReference type="ARBA" id="ARBA00022759"/>
    </source>
</evidence>
<evidence type="ECO:0000256" key="12">
    <source>
        <dbReference type="ARBA" id="ARBA00022918"/>
    </source>
</evidence>
<dbReference type="InterPro" id="IPR000477">
    <property type="entry name" value="RT_dom"/>
</dbReference>
<evidence type="ECO:0000256" key="10">
    <source>
        <dbReference type="ARBA" id="ARBA00022842"/>
    </source>
</evidence>
<keyword evidence="3" id="KW-0808">Transferase</keyword>
<dbReference type="EMBL" id="BGPR01086777">
    <property type="protein sequence ID" value="GBM04687.1"/>
    <property type="molecule type" value="Genomic_DNA"/>
</dbReference>
<feature type="domain" description="Integrase catalytic" evidence="18">
    <location>
        <begin position="1088"/>
        <end position="1258"/>
    </location>
</feature>
<evidence type="ECO:0000256" key="16">
    <source>
        <dbReference type="SAM" id="MobiDB-lite"/>
    </source>
</evidence>
<dbReference type="PROSITE" id="PS50994">
    <property type="entry name" value="INTEGRASE"/>
    <property type="match status" value="1"/>
</dbReference>
<evidence type="ECO:0000256" key="3">
    <source>
        <dbReference type="ARBA" id="ARBA00022679"/>
    </source>
</evidence>
<dbReference type="Pfam" id="PF00078">
    <property type="entry name" value="RVT_1"/>
    <property type="match status" value="1"/>
</dbReference>
<keyword evidence="14" id="KW-0238">DNA-binding</keyword>
<comment type="caution">
    <text evidence="20">The sequence shown here is derived from an EMBL/GenBank/DDBJ whole genome shotgun (WGS) entry which is preliminary data.</text>
</comment>
<dbReference type="Pfam" id="PF24626">
    <property type="entry name" value="SH3_Tf2-1"/>
    <property type="match status" value="1"/>
</dbReference>
<gene>
    <name evidence="20" type="primary">Tf2-6_436</name>
    <name evidence="19" type="synonym">Tf2-6_365</name>
    <name evidence="19" type="ORF">AVEN_58727_1</name>
    <name evidence="20" type="ORF">AVEN_66361_1</name>
</gene>
<keyword evidence="2" id="KW-0645">Protease</keyword>
<keyword evidence="21" id="KW-1185">Reference proteome</keyword>
<keyword evidence="5" id="KW-0540">Nuclease</keyword>
<keyword evidence="10" id="KW-0460">Magnesium</keyword>
<dbReference type="GO" id="GO:0003964">
    <property type="term" value="F:RNA-directed DNA polymerase activity"/>
    <property type="evidence" value="ECO:0007669"/>
    <property type="project" value="UniProtKB-KW"/>
</dbReference>
<dbReference type="InterPro" id="IPR041588">
    <property type="entry name" value="Integrase_H2C2"/>
</dbReference>
<proteinExistence type="predicted"/>
<evidence type="ECO:0000313" key="21">
    <source>
        <dbReference type="Proteomes" id="UP000499080"/>
    </source>
</evidence>
<dbReference type="GO" id="GO:0015074">
    <property type="term" value="P:DNA integration"/>
    <property type="evidence" value="ECO:0007669"/>
    <property type="project" value="UniProtKB-KW"/>
</dbReference>
<dbReference type="InterPro" id="IPR043502">
    <property type="entry name" value="DNA/RNA_pol_sf"/>
</dbReference>
<dbReference type="Pfam" id="PF17921">
    <property type="entry name" value="Integrase_H2C2"/>
    <property type="match status" value="1"/>
</dbReference>
<dbReference type="PROSITE" id="PS50878">
    <property type="entry name" value="RT_POL"/>
    <property type="match status" value="1"/>
</dbReference>
<dbReference type="GO" id="GO:0003677">
    <property type="term" value="F:DNA binding"/>
    <property type="evidence" value="ECO:0007669"/>
    <property type="project" value="UniProtKB-KW"/>
</dbReference>
<dbReference type="CDD" id="cd09274">
    <property type="entry name" value="RNase_HI_RT_Ty3"/>
    <property type="match status" value="1"/>
</dbReference>
<evidence type="ECO:0000256" key="11">
    <source>
        <dbReference type="ARBA" id="ARBA00022908"/>
    </source>
</evidence>
<dbReference type="SUPFAM" id="SSF56672">
    <property type="entry name" value="DNA/RNA polymerases"/>
    <property type="match status" value="1"/>
</dbReference>
<dbReference type="FunFam" id="3.10.10.10:FF:000007">
    <property type="entry name" value="Retrovirus-related Pol polyprotein from transposon 17.6-like Protein"/>
    <property type="match status" value="1"/>
</dbReference>
<dbReference type="InterPro" id="IPR043128">
    <property type="entry name" value="Rev_trsase/Diguanyl_cyclase"/>
</dbReference>
<keyword evidence="4" id="KW-0548">Nucleotidyltransferase</keyword>
<evidence type="ECO:0000256" key="5">
    <source>
        <dbReference type="ARBA" id="ARBA00022722"/>
    </source>
</evidence>
<dbReference type="Gene3D" id="2.40.70.10">
    <property type="entry name" value="Acid Proteases"/>
    <property type="match status" value="1"/>
</dbReference>
<dbReference type="GO" id="GO:0003887">
    <property type="term" value="F:DNA-directed DNA polymerase activity"/>
    <property type="evidence" value="ECO:0007669"/>
    <property type="project" value="UniProtKB-KW"/>
</dbReference>
<evidence type="ECO:0000256" key="15">
    <source>
        <dbReference type="ARBA" id="ARBA00023172"/>
    </source>
</evidence>
<dbReference type="FunFam" id="3.10.20.370:FF:000001">
    <property type="entry name" value="Retrovirus-related Pol polyprotein from transposon 17.6-like protein"/>
    <property type="match status" value="1"/>
</dbReference>
<dbReference type="InterPro" id="IPR001584">
    <property type="entry name" value="Integrase_cat-core"/>
</dbReference>
<evidence type="ECO:0000259" key="17">
    <source>
        <dbReference type="PROSITE" id="PS50878"/>
    </source>
</evidence>
<evidence type="ECO:0000256" key="2">
    <source>
        <dbReference type="ARBA" id="ARBA00022670"/>
    </source>
</evidence>
<keyword evidence="15" id="KW-0233">DNA recombination</keyword>
<evidence type="ECO:0000256" key="13">
    <source>
        <dbReference type="ARBA" id="ARBA00022932"/>
    </source>
</evidence>
<feature type="compositionally biased region" description="Basic residues" evidence="16">
    <location>
        <begin position="1351"/>
        <end position="1361"/>
    </location>
</feature>
<dbReference type="GO" id="GO:0046872">
    <property type="term" value="F:metal ion binding"/>
    <property type="evidence" value="ECO:0007669"/>
    <property type="project" value="UniProtKB-KW"/>
</dbReference>
<feature type="region of interest" description="Disordered" evidence="16">
    <location>
        <begin position="1335"/>
        <end position="1378"/>
    </location>
</feature>
<evidence type="ECO:0000256" key="7">
    <source>
        <dbReference type="ARBA" id="ARBA00022750"/>
    </source>
</evidence>
<dbReference type="InterPro" id="IPR036397">
    <property type="entry name" value="RNaseH_sf"/>
</dbReference>
<dbReference type="InterPro" id="IPR041373">
    <property type="entry name" value="RT_RNaseH"/>
</dbReference>
<keyword evidence="11" id="KW-0229">DNA integration</keyword>
<keyword evidence="12" id="KW-0695">RNA-directed DNA polymerase</keyword>
<dbReference type="Pfam" id="PF00665">
    <property type="entry name" value="rve"/>
    <property type="match status" value="1"/>
</dbReference>
<evidence type="ECO:0000256" key="1">
    <source>
        <dbReference type="ARBA" id="ARBA00012493"/>
    </source>
</evidence>